<feature type="transmembrane region" description="Helical" evidence="2">
    <location>
        <begin position="15"/>
        <end position="33"/>
    </location>
</feature>
<keyword evidence="2" id="KW-0812">Transmembrane</keyword>
<sequence>MDTSMMHCAICRNGFEWGIITMYVSGIVIIPLLSQNMMSWARFAGNQRPTHWDHDVSSQVGTSETTRATCFTSSFCQWLAGLIDGDGCFKVSKQANTSCEITMGSADLVCLRYLQDKLGGSIKPRSGDNALRWRLHNKQGMINLINSVNGNIRHSARQVQLHRVCQVLHIAPLTPAPSMDTSNAWFAGYFDADGTVTLDTTNELPQLTLSVTNRHHSDVQLIMDTFGGDIYFDSSLNGYYKWTVLSRVDVLAMQGYFRQCSPHSFKKQRLQRMNRFYQLYDIRAFIPESIHHSAWQQFMNQWNAKI</sequence>
<dbReference type="AlphaFoldDB" id="A0A0L0W606"/>
<geneLocation type="mitochondrion" evidence="4"/>
<feature type="domain" description="Homing endonuclease LAGLIDADG" evidence="3">
    <location>
        <begin position="79"/>
        <end position="167"/>
    </location>
</feature>
<dbReference type="GO" id="GO:0004519">
    <property type="term" value="F:endonuclease activity"/>
    <property type="evidence" value="ECO:0007669"/>
    <property type="project" value="InterPro"/>
</dbReference>
<dbReference type="Gene3D" id="3.10.28.10">
    <property type="entry name" value="Homing endonucleases"/>
    <property type="match status" value="2"/>
</dbReference>
<protein>
    <submittedName>
        <fullName evidence="4">LAGLIDADG 1</fullName>
    </submittedName>
</protein>
<evidence type="ECO:0000259" key="3">
    <source>
        <dbReference type="Pfam" id="PF00961"/>
    </source>
</evidence>
<dbReference type="Pfam" id="PF00961">
    <property type="entry name" value="LAGLIDADG_1"/>
    <property type="match status" value="1"/>
</dbReference>
<keyword evidence="2" id="KW-0472">Membrane</keyword>
<dbReference type="PANTHER" id="PTHR37520">
    <property type="entry name" value="INTRON-ENCODED DNA ENDONUCLEASE AI2A-RELATED"/>
    <property type="match status" value="1"/>
</dbReference>
<dbReference type="EMBL" id="AJIL01000001">
    <property type="protein sequence ID" value="KNF06917.1"/>
    <property type="molecule type" value="Genomic_DNA"/>
</dbReference>
<dbReference type="PANTHER" id="PTHR37520:SF1">
    <property type="entry name" value="INTRON-ENCODED DNA ENDONUCLEASE AI2A-RELATED"/>
    <property type="match status" value="1"/>
</dbReference>
<dbReference type="InterPro" id="IPR004860">
    <property type="entry name" value="LAGLIDADG_dom"/>
</dbReference>
<gene>
    <name evidence="4" type="ORF">PSTG_40015</name>
</gene>
<organism evidence="4 5">
    <name type="scientific">Puccinia striiformis f. sp. tritici PST-78</name>
    <dbReference type="NCBI Taxonomy" id="1165861"/>
    <lineage>
        <taxon>Eukaryota</taxon>
        <taxon>Fungi</taxon>
        <taxon>Dikarya</taxon>
        <taxon>Basidiomycota</taxon>
        <taxon>Pucciniomycotina</taxon>
        <taxon>Pucciniomycetes</taxon>
        <taxon>Pucciniales</taxon>
        <taxon>Pucciniaceae</taxon>
        <taxon>Puccinia</taxon>
    </lineage>
</organism>
<keyword evidence="2" id="KW-1133">Transmembrane helix</keyword>
<keyword evidence="4" id="KW-0496">Mitochondrion</keyword>
<comment type="function">
    <text evidence="1">Mitochondrial DNA endonuclease involved in intron homing.</text>
</comment>
<name>A0A0L0W606_9BASI</name>
<accession>A0A0L0W606</accession>
<evidence type="ECO:0000313" key="4">
    <source>
        <dbReference type="EMBL" id="KNF06917.1"/>
    </source>
</evidence>
<reference evidence="5" key="1">
    <citation type="submission" date="2014-03" db="EMBL/GenBank/DDBJ databases">
        <title>The Genome Sequence of Puccinia striiformis f. sp. tritici PST-78.</title>
        <authorList>
            <consortium name="The Broad Institute Genome Sequencing Platform"/>
            <person name="Cuomo C."/>
            <person name="Hulbert S."/>
            <person name="Chen X."/>
            <person name="Walker B."/>
            <person name="Young S.K."/>
            <person name="Zeng Q."/>
            <person name="Gargeya S."/>
            <person name="Fitzgerald M."/>
            <person name="Haas B."/>
            <person name="Abouelleil A."/>
            <person name="Alvarado L."/>
            <person name="Arachchi H.M."/>
            <person name="Berlin A.M."/>
            <person name="Chapman S.B."/>
            <person name="Goldberg J."/>
            <person name="Griggs A."/>
            <person name="Gujja S."/>
            <person name="Hansen M."/>
            <person name="Howarth C."/>
            <person name="Imamovic A."/>
            <person name="Larimer J."/>
            <person name="McCowan C."/>
            <person name="Montmayeur A."/>
            <person name="Murphy C."/>
            <person name="Neiman D."/>
            <person name="Pearson M."/>
            <person name="Priest M."/>
            <person name="Roberts A."/>
            <person name="Saif S."/>
            <person name="Shea T."/>
            <person name="Sisk P."/>
            <person name="Sykes S."/>
            <person name="Wortman J."/>
            <person name="Nusbaum C."/>
            <person name="Birren B."/>
        </authorList>
    </citation>
    <scope>NUCLEOTIDE SEQUENCE [LARGE SCALE GENOMIC DNA]</scope>
    <source>
        <strain evidence="5">race PST-78</strain>
    </source>
</reference>
<comment type="caution">
    <text evidence="4">The sequence shown here is derived from an EMBL/GenBank/DDBJ whole genome shotgun (WGS) entry which is preliminary data.</text>
</comment>
<keyword evidence="5" id="KW-1185">Reference proteome</keyword>
<evidence type="ECO:0000313" key="5">
    <source>
        <dbReference type="Proteomes" id="UP000054564"/>
    </source>
</evidence>
<dbReference type="InterPro" id="IPR027434">
    <property type="entry name" value="Homing_endonucl"/>
</dbReference>
<evidence type="ECO:0000256" key="2">
    <source>
        <dbReference type="SAM" id="Phobius"/>
    </source>
</evidence>
<dbReference type="OrthoDB" id="2222997at2759"/>
<proteinExistence type="predicted"/>
<dbReference type="SUPFAM" id="SSF55608">
    <property type="entry name" value="Homing endonucleases"/>
    <property type="match status" value="2"/>
</dbReference>
<evidence type="ECO:0000256" key="1">
    <source>
        <dbReference type="ARBA" id="ARBA00002670"/>
    </source>
</evidence>
<dbReference type="Proteomes" id="UP000054564">
    <property type="component" value="Unassembled WGS sequence"/>
</dbReference>